<accession>A0AA39CF06</accession>
<gene>
    <name evidence="3" type="ORF">H2200_009690</name>
</gene>
<evidence type="ECO:0000313" key="3">
    <source>
        <dbReference type="EMBL" id="KAJ9605841.1"/>
    </source>
</evidence>
<reference evidence="3" key="1">
    <citation type="submission" date="2022-10" db="EMBL/GenBank/DDBJ databases">
        <title>Culturing micro-colonial fungi from biological soil crusts in the Mojave desert and describing Neophaeococcomyces mojavensis, and introducing the new genera and species Taxawa tesnikishii.</title>
        <authorList>
            <person name="Kurbessoian T."/>
            <person name="Stajich J.E."/>
        </authorList>
    </citation>
    <scope>NUCLEOTIDE SEQUENCE</scope>
    <source>
        <strain evidence="3">TK_41</strain>
    </source>
</reference>
<feature type="coiled-coil region" evidence="1">
    <location>
        <begin position="159"/>
        <end position="188"/>
    </location>
</feature>
<feature type="region of interest" description="Disordered" evidence="2">
    <location>
        <begin position="130"/>
        <end position="155"/>
    </location>
</feature>
<sequence>MQPKSTSKNATADYPSSPQAQYDAYRRGERLLLKPIQPPASFSGFYDQDVHATFLIALATIALGFNTKSVLQSLNQGLTESDFVQHMATFCAKTAGATETDLQKIWTCILESDTTLPELCEDLAVIMEDEPKSTPSHSKQQRPRPQRLRDKKNQEKKKIVELERRLLVETLKLKKLELEMALKNSKEMMVRSCELVQQDVFGSSVGCAKFDEYVDLALKHWEKMQPTKTEAEHQRRRWDCQIQLMKMLKWGALWSLVSLLVRVSYALAKFLVPVIVVLKLGTKLWWLLRWALR</sequence>
<keyword evidence="1" id="KW-0175">Coiled coil</keyword>
<proteinExistence type="predicted"/>
<evidence type="ECO:0000256" key="2">
    <source>
        <dbReference type="SAM" id="MobiDB-lite"/>
    </source>
</evidence>
<name>A0AA39CF06_9EURO</name>
<organism evidence="3 4">
    <name type="scientific">Cladophialophora chaetospira</name>
    <dbReference type="NCBI Taxonomy" id="386627"/>
    <lineage>
        <taxon>Eukaryota</taxon>
        <taxon>Fungi</taxon>
        <taxon>Dikarya</taxon>
        <taxon>Ascomycota</taxon>
        <taxon>Pezizomycotina</taxon>
        <taxon>Eurotiomycetes</taxon>
        <taxon>Chaetothyriomycetidae</taxon>
        <taxon>Chaetothyriales</taxon>
        <taxon>Herpotrichiellaceae</taxon>
        <taxon>Cladophialophora</taxon>
    </lineage>
</organism>
<keyword evidence="4" id="KW-1185">Reference proteome</keyword>
<dbReference type="EMBL" id="JAPDRK010000015">
    <property type="protein sequence ID" value="KAJ9605841.1"/>
    <property type="molecule type" value="Genomic_DNA"/>
</dbReference>
<feature type="region of interest" description="Disordered" evidence="2">
    <location>
        <begin position="1"/>
        <end position="20"/>
    </location>
</feature>
<evidence type="ECO:0000313" key="4">
    <source>
        <dbReference type="Proteomes" id="UP001172673"/>
    </source>
</evidence>
<dbReference type="Proteomes" id="UP001172673">
    <property type="component" value="Unassembled WGS sequence"/>
</dbReference>
<evidence type="ECO:0000256" key="1">
    <source>
        <dbReference type="SAM" id="Coils"/>
    </source>
</evidence>
<comment type="caution">
    <text evidence="3">The sequence shown here is derived from an EMBL/GenBank/DDBJ whole genome shotgun (WGS) entry which is preliminary data.</text>
</comment>
<protein>
    <submittedName>
        <fullName evidence="3">Uncharacterized protein</fullName>
    </submittedName>
</protein>
<dbReference type="AlphaFoldDB" id="A0AA39CF06"/>